<reference evidence="3 4" key="1">
    <citation type="submission" date="2015-09" db="EMBL/GenBank/DDBJ databases">
        <title>Genome of Desulfovibrio dechloracetivorans BerOc1, a mercury methylating strain isolated from highly hydrocarbons and metals contaminated coastal sediments.</title>
        <authorList>
            <person name="Goni Urriza M."/>
            <person name="Gassie C."/>
            <person name="Bouchez O."/>
            <person name="Klopp C."/>
            <person name="Ranchou-Peyruse A."/>
            <person name="Remy G."/>
        </authorList>
    </citation>
    <scope>NUCLEOTIDE SEQUENCE [LARGE SCALE GENOMIC DNA]</scope>
    <source>
        <strain evidence="3 4">BerOc1</strain>
    </source>
</reference>
<feature type="transmembrane region" description="Helical" evidence="1">
    <location>
        <begin position="6"/>
        <end position="25"/>
    </location>
</feature>
<keyword evidence="1" id="KW-0812">Transmembrane</keyword>
<evidence type="ECO:0000313" key="3">
    <source>
        <dbReference type="EMBL" id="OIQ51799.1"/>
    </source>
</evidence>
<feature type="transmembrane region" description="Helical" evidence="1">
    <location>
        <begin position="90"/>
        <end position="110"/>
    </location>
</feature>
<organism evidence="3 4">
    <name type="scientific">Pseudodesulfovibrio hydrargyri</name>
    <dbReference type="NCBI Taxonomy" id="2125990"/>
    <lineage>
        <taxon>Bacteria</taxon>
        <taxon>Pseudomonadati</taxon>
        <taxon>Thermodesulfobacteriota</taxon>
        <taxon>Desulfovibrionia</taxon>
        <taxon>Desulfovibrionales</taxon>
        <taxon>Desulfovibrionaceae</taxon>
    </lineage>
</organism>
<gene>
    <name evidence="3" type="ORF">BerOc1_00257</name>
</gene>
<keyword evidence="1" id="KW-1133">Transmembrane helix</keyword>
<dbReference type="SUPFAM" id="SSF103481">
    <property type="entry name" value="Multidrug resistance efflux transporter EmrE"/>
    <property type="match status" value="2"/>
</dbReference>
<dbReference type="PANTHER" id="PTHR22911">
    <property type="entry name" value="ACYL-MALONYL CONDENSING ENZYME-RELATED"/>
    <property type="match status" value="1"/>
</dbReference>
<keyword evidence="4" id="KW-1185">Reference proteome</keyword>
<evidence type="ECO:0000259" key="2">
    <source>
        <dbReference type="Pfam" id="PF00892"/>
    </source>
</evidence>
<dbReference type="EMBL" id="LKAQ01000001">
    <property type="protein sequence ID" value="OIQ51799.1"/>
    <property type="molecule type" value="Genomic_DNA"/>
</dbReference>
<feature type="transmembrane region" description="Helical" evidence="1">
    <location>
        <begin position="155"/>
        <end position="175"/>
    </location>
</feature>
<dbReference type="Proteomes" id="UP000181901">
    <property type="component" value="Unassembled WGS sequence"/>
</dbReference>
<dbReference type="RefSeq" id="WP_071543916.1">
    <property type="nucleotide sequence ID" value="NZ_LKAQ01000001.1"/>
</dbReference>
<dbReference type="OrthoDB" id="5762785at2"/>
<dbReference type="PANTHER" id="PTHR22911:SF137">
    <property type="entry name" value="SOLUTE CARRIER FAMILY 35 MEMBER G2-RELATED"/>
    <property type="match status" value="1"/>
</dbReference>
<feature type="transmembrane region" description="Helical" evidence="1">
    <location>
        <begin position="116"/>
        <end position="134"/>
    </location>
</feature>
<feature type="transmembrane region" description="Helical" evidence="1">
    <location>
        <begin position="215"/>
        <end position="234"/>
    </location>
</feature>
<feature type="transmembrane region" description="Helical" evidence="1">
    <location>
        <begin position="64"/>
        <end position="83"/>
    </location>
</feature>
<comment type="caution">
    <text evidence="3">The sequence shown here is derived from an EMBL/GenBank/DDBJ whole genome shotgun (WGS) entry which is preliminary data.</text>
</comment>
<evidence type="ECO:0000256" key="1">
    <source>
        <dbReference type="SAM" id="Phobius"/>
    </source>
</evidence>
<sequence>MTWFVLSLGAAFFMASNAALMKRFFSDLSAWEMSLIPYFYALPLMVLALPFVGIPAIGPRFLPTLAWVLPLLMISIILHYTAIRMSPMSLTLPFLSFTPVFVLFTGGLILDETLTPQGIMGMLLVVLGGYVLNLDATRYGYLGPIRAIWKEPGSALMLIVAFIYGLTSVGGKVMILDSSPLFAAVTIFILYGLILTAILLMTGKATLKNITRNHRLGALAGLIVFAEMVCHNTAMSLVAAAYMITIKRTTGLFSVLYGWLLFHETGIRFRLIGTVIMTTGAAVIALWG</sequence>
<accession>A0A1J5NEZ7</accession>
<feature type="domain" description="EamA" evidence="2">
    <location>
        <begin position="2"/>
        <end position="133"/>
    </location>
</feature>
<keyword evidence="1" id="KW-0472">Membrane</keyword>
<dbReference type="Pfam" id="PF00892">
    <property type="entry name" value="EamA"/>
    <property type="match status" value="2"/>
</dbReference>
<feature type="transmembrane region" description="Helical" evidence="1">
    <location>
        <begin position="181"/>
        <end position="203"/>
    </location>
</feature>
<dbReference type="InterPro" id="IPR037185">
    <property type="entry name" value="EmrE-like"/>
</dbReference>
<name>A0A1J5NEZ7_9BACT</name>
<dbReference type="AlphaFoldDB" id="A0A1J5NEZ7"/>
<dbReference type="Gene3D" id="1.10.3730.20">
    <property type="match status" value="1"/>
</dbReference>
<feature type="transmembrane region" description="Helical" evidence="1">
    <location>
        <begin position="37"/>
        <end position="58"/>
    </location>
</feature>
<protein>
    <submittedName>
        <fullName evidence="3">EamA-like transporter family protein</fullName>
    </submittedName>
</protein>
<feature type="domain" description="EamA" evidence="2">
    <location>
        <begin position="153"/>
        <end position="285"/>
    </location>
</feature>
<dbReference type="InterPro" id="IPR000620">
    <property type="entry name" value="EamA_dom"/>
</dbReference>
<evidence type="ECO:0000313" key="4">
    <source>
        <dbReference type="Proteomes" id="UP000181901"/>
    </source>
</evidence>
<proteinExistence type="predicted"/>
<feature type="transmembrane region" description="Helical" evidence="1">
    <location>
        <begin position="240"/>
        <end position="262"/>
    </location>
</feature>
<feature type="transmembrane region" description="Helical" evidence="1">
    <location>
        <begin position="269"/>
        <end position="287"/>
    </location>
</feature>
<dbReference type="GO" id="GO:0016020">
    <property type="term" value="C:membrane"/>
    <property type="evidence" value="ECO:0007669"/>
    <property type="project" value="InterPro"/>
</dbReference>